<name>A0A836YLQ7_ACIBA</name>
<evidence type="ECO:0000313" key="2">
    <source>
        <dbReference type="Proteomes" id="UP000027309"/>
    </source>
</evidence>
<protein>
    <submittedName>
        <fullName evidence="1">Uncharacterized protein</fullName>
    </submittedName>
</protein>
<gene>
    <name evidence="1" type="ORF">J572_0865</name>
</gene>
<dbReference type="AlphaFoldDB" id="A0A836YLQ7"/>
<reference evidence="1 2" key="1">
    <citation type="submission" date="2014-04" db="EMBL/GenBank/DDBJ databases">
        <title>Comparative genomics and transcriptomics to identify genetic mechanisms underlying the emergence of carbapenem resistant Acinetobacter baumannii (CRAb).</title>
        <authorList>
            <person name="Harris A.D."/>
            <person name="Johnson K.J."/>
            <person name="George J."/>
            <person name="Nadendla S."/>
            <person name="Daugherty S.C."/>
            <person name="Parankush S."/>
            <person name="Sadzewicz L."/>
            <person name="Tallon L."/>
            <person name="Sengamalay N."/>
            <person name="Hazen T.H."/>
            <person name="Rasko D.A."/>
        </authorList>
    </citation>
    <scope>NUCLEOTIDE SEQUENCE [LARGE SCALE GENOMIC DNA]</scope>
    <source>
        <strain evidence="1 2">1499986</strain>
    </source>
</reference>
<dbReference type="RefSeq" id="WP_000192295.1">
    <property type="nucleotide sequence ID" value="NZ_JMOA01000006.1"/>
</dbReference>
<sequence>MTQKLIKFGFDFHSELLLDEILQALKFCPVQYDIEQISEQHYFFEVSEPKEKLLILNFINDFYLRKELNAKIAPEQKSFIDAIIRASISK</sequence>
<accession>A0A836YLQ7</accession>
<proteinExistence type="predicted"/>
<comment type="caution">
    <text evidence="1">The sequence shown here is derived from an EMBL/GenBank/DDBJ whole genome shotgun (WGS) entry which is preliminary data.</text>
</comment>
<dbReference type="EMBL" id="JMOA01000006">
    <property type="protein sequence ID" value="KCY02732.1"/>
    <property type="molecule type" value="Genomic_DNA"/>
</dbReference>
<organism evidence="1 2">
    <name type="scientific">Acinetobacter baumannii 1499986</name>
    <dbReference type="NCBI Taxonomy" id="1310673"/>
    <lineage>
        <taxon>Bacteria</taxon>
        <taxon>Pseudomonadati</taxon>
        <taxon>Pseudomonadota</taxon>
        <taxon>Gammaproteobacteria</taxon>
        <taxon>Moraxellales</taxon>
        <taxon>Moraxellaceae</taxon>
        <taxon>Acinetobacter</taxon>
        <taxon>Acinetobacter calcoaceticus/baumannii complex</taxon>
    </lineage>
</organism>
<dbReference type="Proteomes" id="UP000027309">
    <property type="component" value="Unassembled WGS sequence"/>
</dbReference>
<evidence type="ECO:0000313" key="1">
    <source>
        <dbReference type="EMBL" id="KCY02732.1"/>
    </source>
</evidence>